<dbReference type="FunFam" id="2.60.260.40:FF:000003">
    <property type="entry name" value="NADH dehydrogenase [ubiquinone] iron-sulfur protein 6, mitochondrial"/>
    <property type="match status" value="1"/>
</dbReference>
<dbReference type="PANTHER" id="PTHR13156:SF0">
    <property type="entry name" value="NADH DEHYDROGENASE [UBIQUINONE] IRON-SULFUR PROTEIN 6, MITOCHONDRIAL"/>
    <property type="match status" value="1"/>
</dbReference>
<dbReference type="OrthoDB" id="307899at2759"/>
<dbReference type="InterPro" id="IPR019401">
    <property type="entry name" value="Znf_CHCC"/>
</dbReference>
<proteinExistence type="predicted"/>
<feature type="domain" description="Zinc finger CHCC-type" evidence="2">
    <location>
        <begin position="95"/>
        <end position="131"/>
    </location>
</feature>
<dbReference type="InParanoid" id="A0A168RFU8"/>
<dbReference type="OMA" id="TPFANEH"/>
<dbReference type="PANTHER" id="PTHR13156">
    <property type="entry name" value="NADH-UBIQUINONE OXIDOREDUCTASE 13 KD-A SUBUNIT"/>
    <property type="match status" value="1"/>
</dbReference>
<name>A0A168RFU8_ABSGL</name>
<feature type="region of interest" description="Disordered" evidence="1">
    <location>
        <begin position="38"/>
        <end position="75"/>
    </location>
</feature>
<dbReference type="AlphaFoldDB" id="A0A168RFU8"/>
<evidence type="ECO:0000313" key="3">
    <source>
        <dbReference type="EMBL" id="SAM06774.1"/>
    </source>
</evidence>
<evidence type="ECO:0000256" key="1">
    <source>
        <dbReference type="SAM" id="MobiDB-lite"/>
    </source>
</evidence>
<evidence type="ECO:0000259" key="2">
    <source>
        <dbReference type="Pfam" id="PF10276"/>
    </source>
</evidence>
<organism evidence="3">
    <name type="scientific">Absidia glauca</name>
    <name type="common">Pin mould</name>
    <dbReference type="NCBI Taxonomy" id="4829"/>
    <lineage>
        <taxon>Eukaryota</taxon>
        <taxon>Fungi</taxon>
        <taxon>Fungi incertae sedis</taxon>
        <taxon>Mucoromycota</taxon>
        <taxon>Mucoromycotina</taxon>
        <taxon>Mucoromycetes</taxon>
        <taxon>Mucorales</taxon>
        <taxon>Cunninghamellaceae</taxon>
        <taxon>Absidia</taxon>
    </lineage>
</organism>
<dbReference type="GO" id="GO:0005739">
    <property type="term" value="C:mitochondrion"/>
    <property type="evidence" value="ECO:0007669"/>
    <property type="project" value="GOC"/>
</dbReference>
<dbReference type="EMBL" id="LT554635">
    <property type="protein sequence ID" value="SAM06774.1"/>
    <property type="molecule type" value="Genomic_DNA"/>
</dbReference>
<accession>A0A168RFU8</accession>
<gene>
    <name evidence="3" type="primary">ABSGL_12513.1 scaffold 12955</name>
</gene>
<sequence length="139" mass="15387">MFLQSAIRSRASLRTANTFMKTASYSALRLQPTAKPVAIHPEQAPNRVDTWAPDQRPKKDALVGPRFEQTDLSTQPNPMAAIELIAEEPVRIVHQRIVSCDGGDAALGHPKVYINLDKPGAHACGYCGIRFQKPEDHHH</sequence>
<protein>
    <recommendedName>
        <fullName evidence="2">Zinc finger CHCC-type domain-containing protein</fullName>
    </recommendedName>
</protein>
<reference evidence="3" key="1">
    <citation type="submission" date="2016-04" db="EMBL/GenBank/DDBJ databases">
        <authorList>
            <person name="Evans L.H."/>
            <person name="Alamgir A."/>
            <person name="Owens N."/>
            <person name="Weber N.D."/>
            <person name="Virtaneva K."/>
            <person name="Barbian K."/>
            <person name="Babar A."/>
            <person name="Rosenke K."/>
        </authorList>
    </citation>
    <scope>NUCLEOTIDE SEQUENCE [LARGE SCALE GENOMIC DNA]</scope>
    <source>
        <strain evidence="3">CBS 101.48</strain>
    </source>
</reference>
<dbReference type="GO" id="GO:0006120">
    <property type="term" value="P:mitochondrial electron transport, NADH to ubiquinone"/>
    <property type="evidence" value="ECO:0007669"/>
    <property type="project" value="TreeGrafter"/>
</dbReference>
<evidence type="ECO:0000313" key="4">
    <source>
        <dbReference type="Proteomes" id="UP000078561"/>
    </source>
</evidence>
<dbReference type="STRING" id="4829.A0A168RFU8"/>
<keyword evidence="4" id="KW-1185">Reference proteome</keyword>
<dbReference type="Gene3D" id="2.60.260.40">
    <property type="entry name" value="q5lls5 like domains"/>
    <property type="match status" value="1"/>
</dbReference>
<dbReference type="Proteomes" id="UP000078561">
    <property type="component" value="Unassembled WGS sequence"/>
</dbReference>
<dbReference type="Pfam" id="PF10276">
    <property type="entry name" value="zf-CHCC"/>
    <property type="match status" value="1"/>
</dbReference>